<evidence type="ECO:0000313" key="2">
    <source>
        <dbReference type="Proteomes" id="UP000008281"/>
    </source>
</evidence>
<dbReference type="Proteomes" id="UP000008281">
    <property type="component" value="Unassembled WGS sequence"/>
</dbReference>
<organism evidence="2">
    <name type="scientific">Caenorhabditis remanei</name>
    <name type="common">Caenorhabditis vulgaris</name>
    <dbReference type="NCBI Taxonomy" id="31234"/>
    <lineage>
        <taxon>Eukaryota</taxon>
        <taxon>Metazoa</taxon>
        <taxon>Ecdysozoa</taxon>
        <taxon>Nematoda</taxon>
        <taxon>Chromadorea</taxon>
        <taxon>Rhabditida</taxon>
        <taxon>Rhabditina</taxon>
        <taxon>Rhabditomorpha</taxon>
        <taxon>Rhabditoidea</taxon>
        <taxon>Rhabditidae</taxon>
        <taxon>Peloderinae</taxon>
        <taxon>Caenorhabditis</taxon>
    </lineage>
</organism>
<evidence type="ECO:0000313" key="1">
    <source>
        <dbReference type="EMBL" id="EFO84337.1"/>
    </source>
</evidence>
<dbReference type="PROSITE" id="PS50181">
    <property type="entry name" value="FBOX"/>
    <property type="match status" value="1"/>
</dbReference>
<dbReference type="GeneID" id="9806903"/>
<dbReference type="Pfam" id="PF00646">
    <property type="entry name" value="F-box"/>
    <property type="match status" value="1"/>
</dbReference>
<protein>
    <submittedName>
        <fullName evidence="1">Uncharacterized protein</fullName>
    </submittedName>
</protein>
<dbReference type="HOGENOM" id="CLU_040220_0_0_1"/>
<dbReference type="AlphaFoldDB" id="E3N2R8"/>
<keyword evidence="2" id="KW-1185">Reference proteome</keyword>
<reference evidence="1" key="1">
    <citation type="submission" date="2007-07" db="EMBL/GenBank/DDBJ databases">
        <title>PCAP assembly of the Caenorhabditis remanei genome.</title>
        <authorList>
            <consortium name="The Caenorhabditis remanei Sequencing Consortium"/>
            <person name="Wilson R.K."/>
        </authorList>
    </citation>
    <scope>NUCLEOTIDE SEQUENCE [LARGE SCALE GENOMIC DNA]</scope>
    <source>
        <strain evidence="1">PB4641</strain>
    </source>
</reference>
<proteinExistence type="predicted"/>
<dbReference type="PANTHER" id="PTHR21503">
    <property type="entry name" value="F-BOX-CONTAINING HYPOTHETICAL PROTEIN C.ELEGANS"/>
    <property type="match status" value="1"/>
</dbReference>
<dbReference type="KEGG" id="crq:GCK72_003733"/>
<accession>E3N2R8</accession>
<name>E3N2R8_CAERE</name>
<dbReference type="PANTHER" id="PTHR21503:SF8">
    <property type="entry name" value="F-BOX ASSOCIATED DOMAIN-CONTAINING PROTEIN-RELATED"/>
    <property type="match status" value="1"/>
</dbReference>
<dbReference type="CTD" id="9806903"/>
<dbReference type="RefSeq" id="XP_003097295.2">
    <property type="nucleotide sequence ID" value="XM_003097247.2"/>
</dbReference>
<gene>
    <name evidence="1" type="ORF">CRE_20472</name>
</gene>
<dbReference type="InterPro" id="IPR001810">
    <property type="entry name" value="F-box_dom"/>
</dbReference>
<dbReference type="EMBL" id="DS268515">
    <property type="protein sequence ID" value="EFO84337.1"/>
    <property type="molecule type" value="Genomic_DNA"/>
</dbReference>
<sequence length="355" mass="41696">MSLPFLKFPCLVRREILSHFDYCDIFRLSVCSARTRKSIENITRTPKKVRYICRDNELEIGIYHKLYCENFYSVISIHRVEPILFYGEEMKINIGGKSIQCGEWDDSFICHHYKFSYSLKYINPRQGKVLQALQAHINSLWPNLPLIQFEICFYRGFCPSLIDSKVKDIIFDFDDMNTYMLESILTSHSNIESVCISKELHGKLRARSKLMRVPSVRCNVGNQSSLTENLLENFKGNRLILDMASNCEQTVSHLIKDWMFDAKYPNLKALIVHLAYSARSFGDITKDLNGVKWDEYRMPTEEELDRSSIIFEPRHWNSCDWHMSYDIKQKDTGKMATVNCQYKAVIFFVWDCQNQ</sequence>